<dbReference type="AlphaFoldDB" id="A0A1Z1MAT1"/>
<gene>
    <name evidence="2" type="primary">orf62</name>
</gene>
<keyword evidence="1" id="KW-1133">Transmembrane helix</keyword>
<dbReference type="EMBL" id="MF101425">
    <property type="protein sequence ID" value="ARW62982.1"/>
    <property type="molecule type" value="Genomic_DNA"/>
</dbReference>
<evidence type="ECO:0000256" key="1">
    <source>
        <dbReference type="SAM" id="Phobius"/>
    </source>
</evidence>
<organism evidence="2">
    <name type="scientific">Leptosiphonia brodiei</name>
    <dbReference type="NCBI Taxonomy" id="2608611"/>
    <lineage>
        <taxon>Eukaryota</taxon>
        <taxon>Rhodophyta</taxon>
        <taxon>Florideophyceae</taxon>
        <taxon>Rhodymeniophycidae</taxon>
        <taxon>Ceramiales</taxon>
        <taxon>Rhodomelaceae</taxon>
        <taxon>Polysiphonioideae</taxon>
        <taxon>Leptosiphonia</taxon>
    </lineage>
</organism>
<geneLocation type="chloroplast" evidence="2"/>
<keyword evidence="2" id="KW-0150">Chloroplast</keyword>
<proteinExistence type="predicted"/>
<reference evidence="2" key="1">
    <citation type="journal article" date="2017" name="J. Phycol.">
        <title>Analysis of chloroplast genomes and a supermatrix inform reclassification of the Rhodomelaceae (Rhodophyta).</title>
        <authorList>
            <person name="Diaz-Tapia P."/>
            <person name="Maggs C.A."/>
            <person name="West J.A."/>
            <person name="Verbruggen H."/>
        </authorList>
    </citation>
    <scope>NUCLEOTIDE SEQUENCE</scope>
    <source>
        <strain evidence="2">PD516</strain>
    </source>
</reference>
<name>A0A1Z1MAT1_9FLOR</name>
<protein>
    <submittedName>
        <fullName evidence="2">Uncharacterized protein</fullName>
    </submittedName>
</protein>
<dbReference type="GeneID" id="33356273"/>
<keyword evidence="2" id="KW-0934">Plastid</keyword>
<feature type="transmembrane region" description="Helical" evidence="1">
    <location>
        <begin position="31"/>
        <end position="57"/>
    </location>
</feature>
<keyword evidence="1" id="KW-0472">Membrane</keyword>
<dbReference type="RefSeq" id="YP_009394420.1">
    <property type="nucleotide sequence ID" value="NC_035272.1"/>
</dbReference>
<accession>A0A1Z1MAT1</accession>
<sequence length="62" mass="7322">MSESQIYLCSIAAFLLVRVFFDKAYFAYIYIYSIICLSIKCKLFAFIAISYSVLYLFNMKIF</sequence>
<evidence type="ECO:0000313" key="2">
    <source>
        <dbReference type="EMBL" id="ARW62982.1"/>
    </source>
</evidence>
<keyword evidence="1" id="KW-0812">Transmembrane</keyword>